<name>A0A3B1BSW3_9ZZZZ</name>
<dbReference type="EMBL" id="UOFX01000052">
    <property type="protein sequence ID" value="VAX09425.1"/>
    <property type="molecule type" value="Genomic_DNA"/>
</dbReference>
<organism evidence="1">
    <name type="scientific">hydrothermal vent metagenome</name>
    <dbReference type="NCBI Taxonomy" id="652676"/>
    <lineage>
        <taxon>unclassified sequences</taxon>
        <taxon>metagenomes</taxon>
        <taxon>ecological metagenomes</taxon>
    </lineage>
</organism>
<evidence type="ECO:0000313" key="1">
    <source>
        <dbReference type="EMBL" id="VAX09425.1"/>
    </source>
</evidence>
<dbReference type="AlphaFoldDB" id="A0A3B1BSW3"/>
<sequence length="208" mass="23593">MFKKIFGGSDAPRTLTDPGQLQAGDIIAFKQRRSLPDELQGQQFEVTKVAGYQYSETEITKELTLRSEDSKTYYLSIDDNDGDPLLCFSVKLPEAMLCTLFDEDEFAELWGDDFVTLTVKEQPEELASWLADSYTQRMKEGEAYYYNRDCGGAVPEDDEGEELRYHECIGNVNERHLSVEIWGDGDTDVSLVVLCPIDVIDEMWPSGQ</sequence>
<protein>
    <recommendedName>
        <fullName evidence="2">DUF4178 domain-containing protein</fullName>
    </recommendedName>
</protein>
<reference evidence="1" key="1">
    <citation type="submission" date="2018-06" db="EMBL/GenBank/DDBJ databases">
        <authorList>
            <person name="Zhirakovskaya E."/>
        </authorList>
    </citation>
    <scope>NUCLEOTIDE SEQUENCE</scope>
</reference>
<accession>A0A3B1BSW3</accession>
<proteinExistence type="predicted"/>
<evidence type="ECO:0008006" key="2">
    <source>
        <dbReference type="Google" id="ProtNLM"/>
    </source>
</evidence>
<gene>
    <name evidence="1" type="ORF">MNBD_GAMMA26-124</name>
</gene>